<dbReference type="Proteomes" id="UP000827976">
    <property type="component" value="Chromosome 14"/>
</dbReference>
<name>A0ACB7UT71_DIOAL</name>
<organism evidence="1 2">
    <name type="scientific">Dioscorea alata</name>
    <name type="common">Purple yam</name>
    <dbReference type="NCBI Taxonomy" id="55571"/>
    <lineage>
        <taxon>Eukaryota</taxon>
        <taxon>Viridiplantae</taxon>
        <taxon>Streptophyta</taxon>
        <taxon>Embryophyta</taxon>
        <taxon>Tracheophyta</taxon>
        <taxon>Spermatophyta</taxon>
        <taxon>Magnoliopsida</taxon>
        <taxon>Liliopsida</taxon>
        <taxon>Dioscoreales</taxon>
        <taxon>Dioscoreaceae</taxon>
        <taxon>Dioscorea</taxon>
    </lineage>
</organism>
<reference evidence="2" key="1">
    <citation type="journal article" date="2022" name="Nat. Commun.">
        <title>Chromosome evolution and the genetic basis of agronomically important traits in greater yam.</title>
        <authorList>
            <person name="Bredeson J.V."/>
            <person name="Lyons J.B."/>
            <person name="Oniyinde I.O."/>
            <person name="Okereke N.R."/>
            <person name="Kolade O."/>
            <person name="Nnabue I."/>
            <person name="Nwadili C.O."/>
            <person name="Hribova E."/>
            <person name="Parker M."/>
            <person name="Nwogha J."/>
            <person name="Shu S."/>
            <person name="Carlson J."/>
            <person name="Kariba R."/>
            <person name="Muthemba S."/>
            <person name="Knop K."/>
            <person name="Barton G.J."/>
            <person name="Sherwood A.V."/>
            <person name="Lopez-Montes A."/>
            <person name="Asiedu R."/>
            <person name="Jamnadass R."/>
            <person name="Muchugi A."/>
            <person name="Goodstein D."/>
            <person name="Egesi C.N."/>
            <person name="Featherston J."/>
            <person name="Asfaw A."/>
            <person name="Simpson G.G."/>
            <person name="Dolezel J."/>
            <person name="Hendre P.S."/>
            <person name="Van Deynze A."/>
            <person name="Kumar P.L."/>
            <person name="Obidiegwu J.E."/>
            <person name="Bhattacharjee R."/>
            <person name="Rokhsar D.S."/>
        </authorList>
    </citation>
    <scope>NUCLEOTIDE SEQUENCE [LARGE SCALE GENOMIC DNA]</scope>
    <source>
        <strain evidence="2">cv. TDa95/00328</strain>
    </source>
</reference>
<proteinExistence type="predicted"/>
<gene>
    <name evidence="1" type="ORF">IHE45_14G090500</name>
</gene>
<dbReference type="EMBL" id="CM037024">
    <property type="protein sequence ID" value="KAH7663966.1"/>
    <property type="molecule type" value="Genomic_DNA"/>
</dbReference>
<comment type="caution">
    <text evidence="1">The sequence shown here is derived from an EMBL/GenBank/DDBJ whole genome shotgun (WGS) entry which is preliminary data.</text>
</comment>
<evidence type="ECO:0000313" key="2">
    <source>
        <dbReference type="Proteomes" id="UP000827976"/>
    </source>
</evidence>
<keyword evidence="2" id="KW-1185">Reference proteome</keyword>
<evidence type="ECO:0000313" key="1">
    <source>
        <dbReference type="EMBL" id="KAH7663966.1"/>
    </source>
</evidence>
<accession>A0ACB7UT71</accession>
<sequence>MEEALARSAEMLRHCHGKFYSVTDSEEQLPPEKFIKPCICRVPQRIRKGAEEEFDPQLVSLGPYNFGKPNLATFEAHKYESLLHCLRRAKKDIFEIRQAVNNIVTDLYYCYDKLWHGWDINHPAQDFDFVWLMVVDGCFLVELVRATSTSGGLHSDNPVMLSLMNSYNIFDVLGDSMLLENQLPLSLFQLLDTILHPECNFKDDAQRGYSSGFFDYIELILQIREPFEPAYFKHWLDYVTTSIKITVQCRGSLGGSWKSAVEISNAGVDFVKSMERIEFKNGVLRLPPIHITHQTKRKLLNAVAYDMLRARRDDFRETPVLTEYVILMASLLKTPEDVIVLTSARIILNTLENHQAVVDLFNNISHVASGGQFANILNLEINDYCDTKWRRFRAHVKETYFRSPWAMFSLVYAIILFLFTAGQTYYTVAANYSSKDGTRPK</sequence>
<protein>
    <submittedName>
        <fullName evidence="1">Uncharacterized protein</fullName>
    </submittedName>
</protein>